<gene>
    <name evidence="1" type="ORF">S06H3_33246</name>
</gene>
<comment type="caution">
    <text evidence="1">The sequence shown here is derived from an EMBL/GenBank/DDBJ whole genome shotgun (WGS) entry which is preliminary data.</text>
</comment>
<proteinExistence type="predicted"/>
<evidence type="ECO:0000313" key="1">
    <source>
        <dbReference type="EMBL" id="GAI20467.1"/>
    </source>
</evidence>
<name>X1LMA0_9ZZZZ</name>
<sequence>SICRVMLEGPTKSDTERLANKIAKVVEDKLN</sequence>
<evidence type="ECO:0008006" key="2">
    <source>
        <dbReference type="Google" id="ProtNLM"/>
    </source>
</evidence>
<dbReference type="InterPro" id="IPR036900">
    <property type="entry name" value="A-D-PHexomutase_C_sf"/>
</dbReference>
<accession>X1LMA0</accession>
<dbReference type="AlphaFoldDB" id="X1LMA0"/>
<dbReference type="EMBL" id="BARV01019826">
    <property type="protein sequence ID" value="GAI20467.1"/>
    <property type="molecule type" value="Genomic_DNA"/>
</dbReference>
<organism evidence="1">
    <name type="scientific">marine sediment metagenome</name>
    <dbReference type="NCBI Taxonomy" id="412755"/>
    <lineage>
        <taxon>unclassified sequences</taxon>
        <taxon>metagenomes</taxon>
        <taxon>ecological metagenomes</taxon>
    </lineage>
</organism>
<dbReference type="GO" id="GO:0016868">
    <property type="term" value="F:intramolecular phosphotransferase activity"/>
    <property type="evidence" value="ECO:0007669"/>
    <property type="project" value="InterPro"/>
</dbReference>
<reference evidence="1" key="1">
    <citation type="journal article" date="2014" name="Front. Microbiol.">
        <title>High frequency of phylogenetically diverse reductive dehalogenase-homologous genes in deep subseafloor sedimentary metagenomes.</title>
        <authorList>
            <person name="Kawai M."/>
            <person name="Futagami T."/>
            <person name="Toyoda A."/>
            <person name="Takaki Y."/>
            <person name="Nishi S."/>
            <person name="Hori S."/>
            <person name="Arai W."/>
            <person name="Tsubouchi T."/>
            <person name="Morono Y."/>
            <person name="Uchiyama I."/>
            <person name="Ito T."/>
            <person name="Fujiyama A."/>
            <person name="Inagaki F."/>
            <person name="Takami H."/>
        </authorList>
    </citation>
    <scope>NUCLEOTIDE SEQUENCE</scope>
    <source>
        <strain evidence="1">Expedition CK06-06</strain>
    </source>
</reference>
<dbReference type="SUPFAM" id="SSF55957">
    <property type="entry name" value="Phosphoglucomutase, C-terminal domain"/>
    <property type="match status" value="1"/>
</dbReference>
<dbReference type="Gene3D" id="3.30.310.50">
    <property type="entry name" value="Alpha-D-phosphohexomutase, C-terminal domain"/>
    <property type="match status" value="1"/>
</dbReference>
<protein>
    <recommendedName>
        <fullName evidence="2">Alpha-D-phosphohexomutase C-terminal domain-containing protein</fullName>
    </recommendedName>
</protein>
<feature type="non-terminal residue" evidence="1">
    <location>
        <position position="1"/>
    </location>
</feature>